<evidence type="ECO:0000313" key="1">
    <source>
        <dbReference type="EMBL" id="OHV35522.1"/>
    </source>
</evidence>
<accession>A0A1S1QQZ8</accession>
<reference evidence="2" key="1">
    <citation type="submission" date="2016-07" db="EMBL/GenBank/DDBJ databases">
        <title>Frankia sp. NRRL B-16219 Genome sequencing.</title>
        <authorList>
            <person name="Ghodhbane-Gtari F."/>
            <person name="Swanson E."/>
            <person name="Gueddou A."/>
            <person name="Louati M."/>
            <person name="Nouioui I."/>
            <person name="Hezbri K."/>
            <person name="Abebe-Akele F."/>
            <person name="Simpson S."/>
            <person name="Morris K."/>
            <person name="Thomas K."/>
            <person name="Gtari M."/>
            <person name="Tisa L.S."/>
        </authorList>
    </citation>
    <scope>NUCLEOTIDE SEQUENCE [LARGE SCALE GENOMIC DNA]</scope>
    <source>
        <strain evidence="2">NRRL B-16219</strain>
    </source>
</reference>
<comment type="caution">
    <text evidence="1">The sequence shown here is derived from an EMBL/GenBank/DDBJ whole genome shotgun (WGS) entry which is preliminary data.</text>
</comment>
<keyword evidence="2" id="KW-1185">Reference proteome</keyword>
<dbReference type="AlphaFoldDB" id="A0A1S1QQZ8"/>
<dbReference type="Proteomes" id="UP000179769">
    <property type="component" value="Unassembled WGS sequence"/>
</dbReference>
<proteinExistence type="predicted"/>
<sequence length="61" mass="7009">MTADDLWSTADIARRLGISADRARRLCARDDFPEPIRSVPFFDLWRAGDVEAWLLEGRTTE</sequence>
<evidence type="ECO:0008006" key="3">
    <source>
        <dbReference type="Google" id="ProtNLM"/>
    </source>
</evidence>
<evidence type="ECO:0000313" key="2">
    <source>
        <dbReference type="Proteomes" id="UP000179769"/>
    </source>
</evidence>
<gene>
    <name evidence="1" type="ORF">BBK14_14955</name>
</gene>
<dbReference type="RefSeq" id="WP_071062094.1">
    <property type="nucleotide sequence ID" value="NZ_JBFLUH010000083.1"/>
</dbReference>
<dbReference type="EMBL" id="MAXA01000125">
    <property type="protein sequence ID" value="OHV35522.1"/>
    <property type="molecule type" value="Genomic_DNA"/>
</dbReference>
<dbReference type="OrthoDB" id="3391654at2"/>
<protein>
    <recommendedName>
        <fullName evidence="3">DNA-binding protein</fullName>
    </recommendedName>
</protein>
<organism evidence="1 2">
    <name type="scientific">Parafrankia soli</name>
    <dbReference type="NCBI Taxonomy" id="2599596"/>
    <lineage>
        <taxon>Bacteria</taxon>
        <taxon>Bacillati</taxon>
        <taxon>Actinomycetota</taxon>
        <taxon>Actinomycetes</taxon>
        <taxon>Frankiales</taxon>
        <taxon>Frankiaceae</taxon>
        <taxon>Parafrankia</taxon>
    </lineage>
</organism>
<name>A0A1S1QQZ8_9ACTN</name>